<dbReference type="AlphaFoldDB" id="A0A562UYH5"/>
<feature type="transmembrane region" description="Helical" evidence="9">
    <location>
        <begin position="28"/>
        <end position="48"/>
    </location>
</feature>
<keyword evidence="12" id="KW-1185">Reference proteome</keyword>
<evidence type="ECO:0000256" key="2">
    <source>
        <dbReference type="ARBA" id="ARBA00012438"/>
    </source>
</evidence>
<dbReference type="SMART" id="SM00387">
    <property type="entry name" value="HATPase_c"/>
    <property type="match status" value="1"/>
</dbReference>
<dbReference type="EMBL" id="VLLL01000007">
    <property type="protein sequence ID" value="TWJ10690.1"/>
    <property type="molecule type" value="Genomic_DNA"/>
</dbReference>
<accession>A0A562UYH5</accession>
<dbReference type="Gene3D" id="1.20.5.1930">
    <property type="match status" value="1"/>
</dbReference>
<evidence type="ECO:0000313" key="11">
    <source>
        <dbReference type="EMBL" id="TWJ10690.1"/>
    </source>
</evidence>
<evidence type="ECO:0000256" key="9">
    <source>
        <dbReference type="SAM" id="Phobius"/>
    </source>
</evidence>
<dbReference type="InterPro" id="IPR011712">
    <property type="entry name" value="Sig_transdc_His_kin_sub3_dim/P"/>
</dbReference>
<keyword evidence="4" id="KW-0808">Transferase</keyword>
<dbReference type="InterPro" id="IPR003594">
    <property type="entry name" value="HATPase_dom"/>
</dbReference>
<dbReference type="GO" id="GO:0005524">
    <property type="term" value="F:ATP binding"/>
    <property type="evidence" value="ECO:0007669"/>
    <property type="project" value="UniProtKB-KW"/>
</dbReference>
<name>A0A562UYH5_9ACTN</name>
<gene>
    <name evidence="11" type="ORF">LX16_4110</name>
</gene>
<dbReference type="GO" id="GO:0000155">
    <property type="term" value="F:phosphorelay sensor kinase activity"/>
    <property type="evidence" value="ECO:0007669"/>
    <property type="project" value="InterPro"/>
</dbReference>
<keyword evidence="9" id="KW-1133">Transmembrane helix</keyword>
<keyword evidence="3" id="KW-0597">Phosphoprotein</keyword>
<dbReference type="EC" id="2.7.13.3" evidence="2"/>
<dbReference type="Gene3D" id="3.30.565.10">
    <property type="entry name" value="Histidine kinase-like ATPase, C-terminal domain"/>
    <property type="match status" value="1"/>
</dbReference>
<dbReference type="GO" id="GO:0016020">
    <property type="term" value="C:membrane"/>
    <property type="evidence" value="ECO:0007669"/>
    <property type="project" value="InterPro"/>
</dbReference>
<dbReference type="PANTHER" id="PTHR24421">
    <property type="entry name" value="NITRATE/NITRITE SENSOR PROTEIN NARX-RELATED"/>
    <property type="match status" value="1"/>
</dbReference>
<feature type="domain" description="Histidine kinase/HSP90-like ATPase" evidence="10">
    <location>
        <begin position="316"/>
        <end position="408"/>
    </location>
</feature>
<dbReference type="PANTHER" id="PTHR24421:SF10">
    <property type="entry name" value="NITRATE_NITRITE SENSOR PROTEIN NARQ"/>
    <property type="match status" value="1"/>
</dbReference>
<dbReference type="CDD" id="cd16917">
    <property type="entry name" value="HATPase_UhpB-NarQ-NarX-like"/>
    <property type="match status" value="1"/>
</dbReference>
<dbReference type="Pfam" id="PF02518">
    <property type="entry name" value="HATPase_c"/>
    <property type="match status" value="1"/>
</dbReference>
<evidence type="ECO:0000313" key="12">
    <source>
        <dbReference type="Proteomes" id="UP000321617"/>
    </source>
</evidence>
<keyword evidence="6 11" id="KW-0418">Kinase</keyword>
<keyword evidence="7" id="KW-0067">ATP-binding</keyword>
<evidence type="ECO:0000256" key="4">
    <source>
        <dbReference type="ARBA" id="ARBA00022679"/>
    </source>
</evidence>
<protein>
    <recommendedName>
        <fullName evidence="2">histidine kinase</fullName>
        <ecNumber evidence="2">2.7.13.3</ecNumber>
    </recommendedName>
</protein>
<dbReference type="InterPro" id="IPR036890">
    <property type="entry name" value="HATPase_C_sf"/>
</dbReference>
<sequence>MRDPTRLCHLHTVTAYAARMWRVLRRSAPDTLLGAPVAALSIVMVLLAMPTGKAVGVSTGIVVAHLALAVRRRAPLSSFGLVCAGFTVQVVMTGLFLTVPSAAVFPVALYSVTARGGRAGPWVAAVAGPAGAGVATWRFVNDSGVVAAELRPHPVLVFVTLTAVCAVGVSLGLYRRTQAAYVAVLEERARDAEARRAGQAAEAVRRERQRIAREMHDIVSHSLAVVVGQAKGGRYVLDDPVRVGGVLSTIEDTGRQALTDMRGLLGVLRPDTDDPGSPLGPQPGLRELPELLRRTRDAGLTVGEHHVGTTRRLSPAAELAVYRLVQEALTNAVKHGGPEPGVTLELRWEAAGLRVRVANTSIATGPRRTGPGHGLTGMRERVAAVGGSVTAGPDGAGFTVTARVPYQRRPDGEGDS</sequence>
<reference evidence="11 12" key="1">
    <citation type="journal article" date="2013" name="Stand. Genomic Sci.">
        <title>Genomic Encyclopedia of Type Strains, Phase I: The one thousand microbial genomes (KMG-I) project.</title>
        <authorList>
            <person name="Kyrpides N.C."/>
            <person name="Woyke T."/>
            <person name="Eisen J.A."/>
            <person name="Garrity G."/>
            <person name="Lilburn T.G."/>
            <person name="Beck B.J."/>
            <person name="Whitman W.B."/>
            <person name="Hugenholtz P."/>
            <person name="Klenk H.P."/>
        </authorList>
    </citation>
    <scope>NUCLEOTIDE SEQUENCE [LARGE SCALE GENOMIC DNA]</scope>
    <source>
        <strain evidence="11 12">DSM 45044</strain>
    </source>
</reference>
<evidence type="ECO:0000256" key="7">
    <source>
        <dbReference type="ARBA" id="ARBA00022840"/>
    </source>
</evidence>
<keyword evidence="9" id="KW-0472">Membrane</keyword>
<dbReference type="InterPro" id="IPR050482">
    <property type="entry name" value="Sensor_HK_TwoCompSys"/>
</dbReference>
<dbReference type="InterPro" id="IPR055558">
    <property type="entry name" value="DUF7134"/>
</dbReference>
<dbReference type="Pfam" id="PF07730">
    <property type="entry name" value="HisKA_3"/>
    <property type="match status" value="1"/>
</dbReference>
<evidence type="ECO:0000256" key="3">
    <source>
        <dbReference type="ARBA" id="ARBA00022553"/>
    </source>
</evidence>
<feature type="transmembrane region" description="Helical" evidence="9">
    <location>
        <begin position="152"/>
        <end position="174"/>
    </location>
</feature>
<evidence type="ECO:0000256" key="6">
    <source>
        <dbReference type="ARBA" id="ARBA00022777"/>
    </source>
</evidence>
<keyword evidence="8" id="KW-0902">Two-component regulatory system</keyword>
<evidence type="ECO:0000256" key="8">
    <source>
        <dbReference type="ARBA" id="ARBA00023012"/>
    </source>
</evidence>
<comment type="caution">
    <text evidence="11">The sequence shown here is derived from an EMBL/GenBank/DDBJ whole genome shotgun (WGS) entry which is preliminary data.</text>
</comment>
<keyword evidence="9" id="KW-0812">Transmembrane</keyword>
<dbReference type="Proteomes" id="UP000321617">
    <property type="component" value="Unassembled WGS sequence"/>
</dbReference>
<keyword evidence="5" id="KW-0547">Nucleotide-binding</keyword>
<organism evidence="11 12">
    <name type="scientific">Stackebrandtia albiflava</name>
    <dbReference type="NCBI Taxonomy" id="406432"/>
    <lineage>
        <taxon>Bacteria</taxon>
        <taxon>Bacillati</taxon>
        <taxon>Actinomycetota</taxon>
        <taxon>Actinomycetes</taxon>
        <taxon>Glycomycetales</taxon>
        <taxon>Glycomycetaceae</taxon>
        <taxon>Stackebrandtia</taxon>
    </lineage>
</organism>
<dbReference type="GO" id="GO:0046983">
    <property type="term" value="F:protein dimerization activity"/>
    <property type="evidence" value="ECO:0007669"/>
    <property type="project" value="InterPro"/>
</dbReference>
<evidence type="ECO:0000259" key="10">
    <source>
        <dbReference type="SMART" id="SM00387"/>
    </source>
</evidence>
<feature type="transmembrane region" description="Helical" evidence="9">
    <location>
        <begin position="119"/>
        <end position="140"/>
    </location>
</feature>
<dbReference type="Pfam" id="PF23539">
    <property type="entry name" value="DUF7134"/>
    <property type="match status" value="1"/>
</dbReference>
<dbReference type="SUPFAM" id="SSF55874">
    <property type="entry name" value="ATPase domain of HSP90 chaperone/DNA topoisomerase II/histidine kinase"/>
    <property type="match status" value="1"/>
</dbReference>
<evidence type="ECO:0000256" key="1">
    <source>
        <dbReference type="ARBA" id="ARBA00000085"/>
    </source>
</evidence>
<comment type="catalytic activity">
    <reaction evidence="1">
        <text>ATP + protein L-histidine = ADP + protein N-phospho-L-histidine.</text>
        <dbReference type="EC" id="2.7.13.3"/>
    </reaction>
</comment>
<proteinExistence type="predicted"/>
<evidence type="ECO:0000256" key="5">
    <source>
        <dbReference type="ARBA" id="ARBA00022741"/>
    </source>
</evidence>